<evidence type="ECO:0000313" key="2">
    <source>
        <dbReference type="EMBL" id="QDV09485.1"/>
    </source>
</evidence>
<protein>
    <submittedName>
        <fullName evidence="2">Uncharacterized protein</fullName>
    </submittedName>
</protein>
<evidence type="ECO:0000256" key="1">
    <source>
        <dbReference type="SAM" id="SignalP"/>
    </source>
</evidence>
<feature type="signal peptide" evidence="1">
    <location>
        <begin position="1"/>
        <end position="19"/>
    </location>
</feature>
<gene>
    <name evidence="2" type="ORF">Poly30_50430</name>
</gene>
<evidence type="ECO:0000313" key="3">
    <source>
        <dbReference type="Proteomes" id="UP000320390"/>
    </source>
</evidence>
<accession>A0A518EZG7</accession>
<dbReference type="RefSeq" id="WP_145203923.1">
    <property type="nucleotide sequence ID" value="NZ_CP036434.1"/>
</dbReference>
<feature type="chain" id="PRO_5022006388" evidence="1">
    <location>
        <begin position="20"/>
        <end position="556"/>
    </location>
</feature>
<sequence length="556" mass="57862" precursor="true">MLVCPFALALFPMLLPAPAVPPPAGPQIQCGARDPLPLDLIDNIGATPSPFDFGDVKVGDQVLAALSFSEAPPGGGNPGAIYVYRQDAAGHWTEDARLFASDLGVSRFQKFSGAWFSYAISGDTLLVPTITGHHYEIAVVEPSAGGWSVTQRLQGDPSWHLGSASNTGYGSSVWLAADENRLVVGLQYAALIAGAEPGLIQTLERDSTGAWVQVNVTEAPGSYRSDGLRADLAGDRLALIRSEPTAFPYDYRVTVFTFGPTGWTSSWVSDPAHYLDASTSVSMDGSRVLVGSYYSALTTVYDTALPRLAASGSVSPGAPVQIISPPARPAQPPVGFVGSRDYNPPYDAFVEGGDGFALIGIGDDYPGFATVSVLEWFDGAYRLTDMTRAPAGVSDVGLFEGKAAWLGVAAPDAFLPPTEARFESWRIDQGRALPFCPRDSDLVVSGSGTAPLQAATLTVYGAPAGSLLTLFGGRDAGSTPASMGIALCIDPAGGLFRLTSPTIVPQDSTLRLPSSGLLFSAFAAPLLPGDSIVLQGVHSAAGSLGATNAVRVTLCD</sequence>
<keyword evidence="3" id="KW-1185">Reference proteome</keyword>
<proteinExistence type="predicted"/>
<dbReference type="EMBL" id="CP036434">
    <property type="protein sequence ID" value="QDV09485.1"/>
    <property type="molecule type" value="Genomic_DNA"/>
</dbReference>
<dbReference type="AlphaFoldDB" id="A0A518EZG7"/>
<name>A0A518EZG7_9BACT</name>
<organism evidence="2 3">
    <name type="scientific">Saltatorellus ferox</name>
    <dbReference type="NCBI Taxonomy" id="2528018"/>
    <lineage>
        <taxon>Bacteria</taxon>
        <taxon>Pseudomonadati</taxon>
        <taxon>Planctomycetota</taxon>
        <taxon>Planctomycetia</taxon>
        <taxon>Planctomycetia incertae sedis</taxon>
        <taxon>Saltatorellus</taxon>
    </lineage>
</organism>
<dbReference type="Proteomes" id="UP000320390">
    <property type="component" value="Chromosome"/>
</dbReference>
<reference evidence="2 3" key="1">
    <citation type="submission" date="2019-02" db="EMBL/GenBank/DDBJ databases">
        <title>Deep-cultivation of Planctomycetes and their phenomic and genomic characterization uncovers novel biology.</title>
        <authorList>
            <person name="Wiegand S."/>
            <person name="Jogler M."/>
            <person name="Boedeker C."/>
            <person name="Pinto D."/>
            <person name="Vollmers J."/>
            <person name="Rivas-Marin E."/>
            <person name="Kohn T."/>
            <person name="Peeters S.H."/>
            <person name="Heuer A."/>
            <person name="Rast P."/>
            <person name="Oberbeckmann S."/>
            <person name="Bunk B."/>
            <person name="Jeske O."/>
            <person name="Meyerdierks A."/>
            <person name="Storesund J.E."/>
            <person name="Kallscheuer N."/>
            <person name="Luecker S."/>
            <person name="Lage O.M."/>
            <person name="Pohl T."/>
            <person name="Merkel B.J."/>
            <person name="Hornburger P."/>
            <person name="Mueller R.-W."/>
            <person name="Bruemmer F."/>
            <person name="Labrenz M."/>
            <person name="Spormann A.M."/>
            <person name="Op den Camp H."/>
            <person name="Overmann J."/>
            <person name="Amann R."/>
            <person name="Jetten M.S.M."/>
            <person name="Mascher T."/>
            <person name="Medema M.H."/>
            <person name="Devos D.P."/>
            <person name="Kaster A.-K."/>
            <person name="Ovreas L."/>
            <person name="Rohde M."/>
            <person name="Galperin M.Y."/>
            <person name="Jogler C."/>
        </authorList>
    </citation>
    <scope>NUCLEOTIDE SEQUENCE [LARGE SCALE GENOMIC DNA]</scope>
    <source>
        <strain evidence="2 3">Poly30</strain>
    </source>
</reference>
<keyword evidence="1" id="KW-0732">Signal</keyword>